<evidence type="ECO:0000313" key="3">
    <source>
        <dbReference type="Proteomes" id="UP001176021"/>
    </source>
</evidence>
<reference evidence="2" key="1">
    <citation type="submission" date="2022-05" db="EMBL/GenBank/DDBJ databases">
        <title>Expanded diversity of anoxic marine methylotrophy in a Black Sea sulfate reducing microorganism.</title>
        <authorList>
            <person name="Fischer P.Q."/>
            <person name="Stams A.J.M."/>
            <person name="Villanueva L."/>
            <person name="Sousa D.Z."/>
        </authorList>
    </citation>
    <scope>NUCLEOTIDE SEQUENCE</scope>
    <source>
        <strain evidence="2">P130</strain>
    </source>
</reference>
<dbReference type="EMBL" id="JAMJEV010000031">
    <property type="protein sequence ID" value="MDO0825703.1"/>
    <property type="molecule type" value="Genomic_DNA"/>
</dbReference>
<feature type="region of interest" description="Disordered" evidence="1">
    <location>
        <begin position="41"/>
        <end position="65"/>
    </location>
</feature>
<protein>
    <submittedName>
        <fullName evidence="2">Uncharacterized protein</fullName>
    </submittedName>
</protein>
<evidence type="ECO:0000313" key="2">
    <source>
        <dbReference type="EMBL" id="MDO0825703.1"/>
    </source>
</evidence>
<feature type="region of interest" description="Disordered" evidence="1">
    <location>
        <begin position="1"/>
        <end position="25"/>
    </location>
</feature>
<gene>
    <name evidence="2" type="ORF">M8H41_23105</name>
</gene>
<comment type="caution">
    <text evidence="2">The sequence shown here is derived from an EMBL/GenBank/DDBJ whole genome shotgun (WGS) entry which is preliminary data.</text>
</comment>
<dbReference type="RefSeq" id="WP_252469340.1">
    <property type="nucleotide sequence ID" value="NZ_JAMHFY010000009.1"/>
</dbReference>
<organism evidence="2 3">
    <name type="scientific">Desulfosporosinus nitroreducens</name>
    <dbReference type="NCBI Taxonomy" id="2018668"/>
    <lineage>
        <taxon>Bacteria</taxon>
        <taxon>Bacillati</taxon>
        <taxon>Bacillota</taxon>
        <taxon>Clostridia</taxon>
        <taxon>Eubacteriales</taxon>
        <taxon>Desulfitobacteriaceae</taxon>
        <taxon>Desulfosporosinus</taxon>
    </lineage>
</organism>
<proteinExistence type="predicted"/>
<sequence>MDKENAEIGKEEEENMAISTANKSQVKLPPMDRMKQMAQEAMQKKGLTEKDIRKSIGIKRYEKED</sequence>
<evidence type="ECO:0000256" key="1">
    <source>
        <dbReference type="SAM" id="MobiDB-lite"/>
    </source>
</evidence>
<accession>A0ABT8QWH8</accession>
<name>A0ABT8QWH8_9FIRM</name>
<dbReference type="Proteomes" id="UP001176021">
    <property type="component" value="Unassembled WGS sequence"/>
</dbReference>
<feature type="compositionally biased region" description="Basic and acidic residues" evidence="1">
    <location>
        <begin position="42"/>
        <end position="65"/>
    </location>
</feature>
<keyword evidence="3" id="KW-1185">Reference proteome</keyword>